<proteinExistence type="predicted"/>
<name>T0ZBQ6_9ZZZZ</name>
<protein>
    <recommendedName>
        <fullName evidence="2">DUF5611 domain-containing protein</fullName>
    </recommendedName>
</protein>
<comment type="caution">
    <text evidence="3">The sequence shown here is derived from an EMBL/GenBank/DDBJ whole genome shotgun (WGS) entry which is preliminary data.</text>
</comment>
<dbReference type="Pfam" id="PF18446">
    <property type="entry name" value="DUF5611"/>
    <property type="match status" value="1"/>
</dbReference>
<dbReference type="Gene3D" id="3.30.310.190">
    <property type="match status" value="1"/>
</dbReference>
<feature type="region of interest" description="Disordered" evidence="1">
    <location>
        <begin position="1"/>
        <end position="27"/>
    </location>
</feature>
<reference evidence="3" key="2">
    <citation type="journal article" date="2014" name="ISME J.">
        <title>Microbial stratification in low pH oxic and suboxic macroscopic growths along an acid mine drainage.</title>
        <authorList>
            <person name="Mendez-Garcia C."/>
            <person name="Mesa V."/>
            <person name="Sprenger R.R."/>
            <person name="Richter M."/>
            <person name="Diez M.S."/>
            <person name="Solano J."/>
            <person name="Bargiela R."/>
            <person name="Golyshina O.V."/>
            <person name="Manteca A."/>
            <person name="Ramos J.L."/>
            <person name="Gallego J.R."/>
            <person name="Llorente I."/>
            <person name="Martins Dos Santos V.A."/>
            <person name="Jensen O.N."/>
            <person name="Pelaez A.I."/>
            <person name="Sanchez J."/>
            <person name="Ferrer M."/>
        </authorList>
    </citation>
    <scope>NUCLEOTIDE SEQUENCE</scope>
</reference>
<organism evidence="3">
    <name type="scientific">mine drainage metagenome</name>
    <dbReference type="NCBI Taxonomy" id="410659"/>
    <lineage>
        <taxon>unclassified sequences</taxon>
        <taxon>metagenomes</taxon>
        <taxon>ecological metagenomes</taxon>
    </lineage>
</organism>
<gene>
    <name evidence="3" type="ORF">B1B_13056</name>
</gene>
<dbReference type="AlphaFoldDB" id="T0ZBQ6"/>
<evidence type="ECO:0000259" key="2">
    <source>
        <dbReference type="Pfam" id="PF18446"/>
    </source>
</evidence>
<evidence type="ECO:0000313" key="3">
    <source>
        <dbReference type="EMBL" id="EQD45436.1"/>
    </source>
</evidence>
<feature type="non-terminal residue" evidence="3">
    <location>
        <position position="1"/>
    </location>
</feature>
<dbReference type="EMBL" id="AUZY01008587">
    <property type="protein sequence ID" value="EQD45436.1"/>
    <property type="molecule type" value="Genomic_DNA"/>
</dbReference>
<evidence type="ECO:0000256" key="1">
    <source>
        <dbReference type="SAM" id="MobiDB-lite"/>
    </source>
</evidence>
<accession>T0ZBQ6</accession>
<feature type="domain" description="DUF5611" evidence="2">
    <location>
        <begin position="38"/>
        <end position="133"/>
    </location>
</feature>
<reference evidence="3" key="1">
    <citation type="submission" date="2013-08" db="EMBL/GenBank/DDBJ databases">
        <authorList>
            <person name="Mendez C."/>
            <person name="Richter M."/>
            <person name="Ferrer M."/>
            <person name="Sanchez J."/>
        </authorList>
    </citation>
    <scope>NUCLEOTIDE SEQUENCE</scope>
</reference>
<dbReference type="InterPro" id="IPR040713">
    <property type="entry name" value="DUF5611"/>
</dbReference>
<sequence length="143" mass="15247">PLLGGRPSRDPVAGPGPSVPAESVKSYPPSLLPQPVTVYPVNRKAHPKLTSQDLQAILVESFGSARVEPDGLHAAFGALKDLSVALKGKGLEVRTVMDPGVPPEVQMETIRRYNRFLERATGYTTKARAKRLKDQARGAGPGA</sequence>